<evidence type="ECO:0000256" key="14">
    <source>
        <dbReference type="ARBA" id="ARBA00075608"/>
    </source>
</evidence>
<evidence type="ECO:0000256" key="1">
    <source>
        <dbReference type="ARBA" id="ARBA00004496"/>
    </source>
</evidence>
<evidence type="ECO:0000256" key="6">
    <source>
        <dbReference type="ARBA" id="ARBA00022723"/>
    </source>
</evidence>
<dbReference type="Gene3D" id="1.10.1370.10">
    <property type="entry name" value="Neurolysin, domain 3"/>
    <property type="match status" value="1"/>
</dbReference>
<dbReference type="PANTHER" id="PTHR43660">
    <property type="entry name" value="DIPEPTIDYL CARBOXYPEPTIDASE"/>
    <property type="match status" value="1"/>
</dbReference>
<keyword evidence="7 15" id="KW-0378">Hydrolase</keyword>
<dbReference type="Gene3D" id="3.40.390.10">
    <property type="entry name" value="Collagenase (Catalytic Domain)"/>
    <property type="match status" value="1"/>
</dbReference>
<dbReference type="InterPro" id="IPR024079">
    <property type="entry name" value="MetalloPept_cat_dom_sf"/>
</dbReference>
<dbReference type="AlphaFoldDB" id="A0A6M4A4T9"/>
<evidence type="ECO:0000256" key="10">
    <source>
        <dbReference type="ARBA" id="ARBA00052506"/>
    </source>
</evidence>
<keyword evidence="3" id="KW-0963">Cytoplasm</keyword>
<dbReference type="InterPro" id="IPR045090">
    <property type="entry name" value="Pept_M3A_M3B"/>
</dbReference>
<dbReference type="Pfam" id="PF01432">
    <property type="entry name" value="Peptidase_M3"/>
    <property type="match status" value="1"/>
</dbReference>
<evidence type="ECO:0000313" key="19">
    <source>
        <dbReference type="Proteomes" id="UP000274350"/>
    </source>
</evidence>
<dbReference type="KEGG" id="upi:EJG51_011605"/>
<keyword evidence="16" id="KW-0732">Signal</keyword>
<dbReference type="EC" id="3.4.15.5" evidence="12"/>
<dbReference type="SUPFAM" id="SSF55486">
    <property type="entry name" value="Metalloproteases ('zincins'), catalytic domain"/>
    <property type="match status" value="1"/>
</dbReference>
<keyword evidence="8 15" id="KW-0862">Zinc</keyword>
<evidence type="ECO:0000256" key="12">
    <source>
        <dbReference type="ARBA" id="ARBA00066668"/>
    </source>
</evidence>
<evidence type="ECO:0000256" key="8">
    <source>
        <dbReference type="ARBA" id="ARBA00022833"/>
    </source>
</evidence>
<sequence>MTKSMLMLLCSSLAIQASMAADPASLAIPNKTAGENAATASIPNPLLSASTLIYEYPPFDKIQNAHFAPAFAEAMRQHSAEINAIAENPAKPSFDNTVVAMERTGQMLGRVSRDFFNLSSANTNPTLEALSRDLAPKLAAHKDSIYLNAKLFERISTVYEYRANLAMDAESRRLLERYYTDFVRAGAKLSAADKISLKNMNAQLASLATAFGQNILNETNLSALIVDTKAELKGLSKDEIKAAGDAAKARGLDGKYLIALMNTTGQPYMSSLSERELRKRLHQASTERASHGGEFDNQATILSLVKLRAERAALLGYANHAAYTLEDETAKTTTAVNQMLSELAPAAVANARKEAAEMQKLIDAKKGGFKLAAWDTAYYSEQVRKQKYSFDEAQLRPYFELDHVLIDGVFFAATKLYGITFKERKDLPVYHPSVRVFEVFDTDGKSMALFIADMYARESKRGGAWMNAYTPQSGLFAPHPVIANHLNIPQPPAGQPTLLSYDEVRTAFHEFGHALHGMFSNVRYPRFSGTNVPRDFVEYPSQVNEMWATWPEVLQNYAKHYQTGAAMPPELLVKLSATSKFNQGFATTEYLAASLLDQRWHQLQPKQIPTDVLAFEAQALKQAGVDFAPAPPRYRSSYFSHIFGGGYSAGYYAYLWSEVLDADTVEWFKENGGLTRKNGDWFRQQLLSRGGSVDAIEAFRQFRGREAKIEPLLLRRGLKAENK</sequence>
<keyword evidence="4" id="KW-0121">Carboxypeptidase</keyword>
<keyword evidence="19" id="KW-1185">Reference proteome</keyword>
<evidence type="ECO:0000256" key="3">
    <source>
        <dbReference type="ARBA" id="ARBA00022490"/>
    </source>
</evidence>
<comment type="function">
    <text evidence="11">Removes dipeptides from the C-termini of N-blocked tripeptides, tetrapeptides and larger peptides.</text>
</comment>
<feature type="chain" id="PRO_5026887325" description="Dipeptidyl carboxypeptidase" evidence="16">
    <location>
        <begin position="21"/>
        <end position="723"/>
    </location>
</feature>
<dbReference type="InterPro" id="IPR001567">
    <property type="entry name" value="Pept_M3A_M3B_dom"/>
</dbReference>
<evidence type="ECO:0000256" key="2">
    <source>
        <dbReference type="ARBA" id="ARBA00006040"/>
    </source>
</evidence>
<evidence type="ECO:0000256" key="7">
    <source>
        <dbReference type="ARBA" id="ARBA00022801"/>
    </source>
</evidence>
<evidence type="ECO:0000256" key="5">
    <source>
        <dbReference type="ARBA" id="ARBA00022670"/>
    </source>
</evidence>
<comment type="similarity">
    <text evidence="2 15">Belongs to the peptidase M3 family.</text>
</comment>
<dbReference type="GO" id="GO:0004222">
    <property type="term" value="F:metalloendopeptidase activity"/>
    <property type="evidence" value="ECO:0007669"/>
    <property type="project" value="InterPro"/>
</dbReference>
<protein>
    <recommendedName>
        <fullName evidence="13">Dipeptidyl carboxypeptidase</fullName>
        <ecNumber evidence="12">3.4.15.5</ecNumber>
    </recommendedName>
    <alternativeName>
        <fullName evidence="14">Peptidyl-dipeptidase Dcp</fullName>
    </alternativeName>
</protein>
<evidence type="ECO:0000256" key="9">
    <source>
        <dbReference type="ARBA" id="ARBA00023049"/>
    </source>
</evidence>
<dbReference type="PANTHER" id="PTHR43660:SF1">
    <property type="entry name" value="DIPEPTIDYL CARBOXYPEPTIDASE"/>
    <property type="match status" value="1"/>
</dbReference>
<comment type="catalytic activity">
    <reaction evidence="10">
        <text>Hydrolysis of unblocked, C-terminal dipeptides from oligopeptides, with broad specificity. Does not hydrolyze bonds in which P1' is Pro, or both P1 and P1' are Gly.</text>
        <dbReference type="EC" id="3.4.15.5"/>
    </reaction>
</comment>
<keyword evidence="9 15" id="KW-0482">Metalloprotease</keyword>
<dbReference type="GO" id="GO:0046872">
    <property type="term" value="F:metal ion binding"/>
    <property type="evidence" value="ECO:0007669"/>
    <property type="project" value="UniProtKB-UniRule"/>
</dbReference>
<feature type="signal peptide" evidence="16">
    <location>
        <begin position="1"/>
        <end position="20"/>
    </location>
</feature>
<dbReference type="GO" id="GO:0004180">
    <property type="term" value="F:carboxypeptidase activity"/>
    <property type="evidence" value="ECO:0007669"/>
    <property type="project" value="UniProtKB-KW"/>
</dbReference>
<evidence type="ECO:0000256" key="16">
    <source>
        <dbReference type="SAM" id="SignalP"/>
    </source>
</evidence>
<evidence type="ECO:0000256" key="11">
    <source>
        <dbReference type="ARBA" id="ARBA00054529"/>
    </source>
</evidence>
<evidence type="ECO:0000256" key="15">
    <source>
        <dbReference type="RuleBase" id="RU003435"/>
    </source>
</evidence>
<gene>
    <name evidence="18" type="ORF">EJG51_011605</name>
</gene>
<dbReference type="Gene3D" id="1.10.1370.40">
    <property type="match status" value="1"/>
</dbReference>
<dbReference type="InterPro" id="IPR024077">
    <property type="entry name" value="Neurolysin/TOP_dom2"/>
</dbReference>
<name>A0A6M4A4T9_9BURK</name>
<feature type="domain" description="Peptidase M3A/M3B catalytic" evidence="17">
    <location>
        <begin position="269"/>
        <end position="715"/>
    </location>
</feature>
<keyword evidence="5 15" id="KW-0645">Protease</keyword>
<evidence type="ECO:0000256" key="4">
    <source>
        <dbReference type="ARBA" id="ARBA00022645"/>
    </source>
</evidence>
<proteinExistence type="inferred from homology"/>
<dbReference type="GO" id="GO:0008241">
    <property type="term" value="F:peptidyl-dipeptidase activity"/>
    <property type="evidence" value="ECO:0007669"/>
    <property type="project" value="UniProtKB-EC"/>
</dbReference>
<dbReference type="InterPro" id="IPR034005">
    <property type="entry name" value="M3A_DCP"/>
</dbReference>
<organism evidence="18 19">
    <name type="scientific">Undibacterium piscinae</name>
    <dbReference type="NCBI Taxonomy" id="2495591"/>
    <lineage>
        <taxon>Bacteria</taxon>
        <taxon>Pseudomonadati</taxon>
        <taxon>Pseudomonadota</taxon>
        <taxon>Betaproteobacteria</taxon>
        <taxon>Burkholderiales</taxon>
        <taxon>Oxalobacteraceae</taxon>
        <taxon>Undibacterium</taxon>
    </lineage>
</organism>
<comment type="cofactor">
    <cofactor evidence="15">
        <name>Zn(2+)</name>
        <dbReference type="ChEBI" id="CHEBI:29105"/>
    </cofactor>
    <text evidence="15">Binds 1 zinc ion.</text>
</comment>
<dbReference type="OrthoDB" id="9773538at2"/>
<keyword evidence="6 15" id="KW-0479">Metal-binding</keyword>
<dbReference type="GO" id="GO:0006508">
    <property type="term" value="P:proteolysis"/>
    <property type="evidence" value="ECO:0007669"/>
    <property type="project" value="UniProtKB-KW"/>
</dbReference>
<dbReference type="GO" id="GO:0005829">
    <property type="term" value="C:cytosol"/>
    <property type="evidence" value="ECO:0007669"/>
    <property type="project" value="TreeGrafter"/>
</dbReference>
<reference evidence="18 19" key="1">
    <citation type="journal article" date="2019" name="Int. J. Syst. Evol. Microbiol.">
        <title>Undibacterium piscinae sp. nov., isolated from Korean shiner intestine.</title>
        <authorList>
            <person name="Lee S.Y."/>
            <person name="Kang W."/>
            <person name="Kim P.S."/>
            <person name="Kim H.S."/>
            <person name="Sung H."/>
            <person name="Shin N.R."/>
            <person name="Whon T.W."/>
            <person name="Yun J.H."/>
            <person name="Lee J.Y."/>
            <person name="Lee J.Y."/>
            <person name="Jung M.J."/>
            <person name="Jeong Y.S."/>
            <person name="Tak E.J."/>
            <person name="Han J.E."/>
            <person name="Hyun D.W."/>
            <person name="Kang M.S."/>
            <person name="Lee K.E."/>
            <person name="Lee B.H."/>
            <person name="Bae J.W."/>
        </authorList>
    </citation>
    <scope>NUCLEOTIDE SEQUENCE [LARGE SCALE GENOMIC DNA]</scope>
    <source>
        <strain evidence="18 19">S11R28</strain>
    </source>
</reference>
<evidence type="ECO:0000259" key="17">
    <source>
        <dbReference type="Pfam" id="PF01432"/>
    </source>
</evidence>
<comment type="subcellular location">
    <subcellularLocation>
        <location evidence="1">Cytoplasm</location>
    </subcellularLocation>
</comment>
<evidence type="ECO:0000256" key="13">
    <source>
        <dbReference type="ARBA" id="ARBA00070755"/>
    </source>
</evidence>
<dbReference type="EMBL" id="CP051152">
    <property type="protein sequence ID" value="QJQ06392.1"/>
    <property type="molecule type" value="Genomic_DNA"/>
</dbReference>
<accession>A0A6M4A4T9</accession>
<dbReference type="CDD" id="cd06456">
    <property type="entry name" value="M3A_DCP"/>
    <property type="match status" value="1"/>
</dbReference>
<dbReference type="FunFam" id="1.10.1370.40:FF:000001">
    <property type="entry name" value="Dipeptidyl carboxypeptidase II"/>
    <property type="match status" value="1"/>
</dbReference>
<dbReference type="FunFam" id="3.40.390.10:FF:000009">
    <property type="entry name" value="Oligopeptidase A"/>
    <property type="match status" value="1"/>
</dbReference>
<dbReference type="Proteomes" id="UP000274350">
    <property type="component" value="Chromosome"/>
</dbReference>
<evidence type="ECO:0000313" key="18">
    <source>
        <dbReference type="EMBL" id="QJQ06392.1"/>
    </source>
</evidence>